<dbReference type="InterPro" id="IPR029060">
    <property type="entry name" value="PIN-like_dom_sf"/>
</dbReference>
<dbReference type="GO" id="GO:0004540">
    <property type="term" value="F:RNA nuclease activity"/>
    <property type="evidence" value="ECO:0007669"/>
    <property type="project" value="InterPro"/>
</dbReference>
<dbReference type="AlphaFoldDB" id="A0A7X5F8G5"/>
<dbReference type="SUPFAM" id="SSF88723">
    <property type="entry name" value="PIN domain-like"/>
    <property type="match status" value="1"/>
</dbReference>
<dbReference type="InterPro" id="IPR022907">
    <property type="entry name" value="VapC_family"/>
</dbReference>
<feature type="binding site" evidence="1">
    <location>
        <position position="97"/>
    </location>
    <ligand>
        <name>Mg(2+)</name>
        <dbReference type="ChEBI" id="CHEBI:18420"/>
    </ligand>
</feature>
<dbReference type="GO" id="GO:0000287">
    <property type="term" value="F:magnesium ion binding"/>
    <property type="evidence" value="ECO:0007669"/>
    <property type="project" value="UniProtKB-UniRule"/>
</dbReference>
<dbReference type="PANTHER" id="PTHR42740:SF1">
    <property type="entry name" value="RIBONUCLEASE VAPC3"/>
    <property type="match status" value="1"/>
</dbReference>
<protein>
    <recommendedName>
        <fullName evidence="1">Ribonuclease VapC</fullName>
        <shortName evidence="1">RNase VapC</shortName>
        <ecNumber evidence="1">3.1.-.-</ecNumber>
    </recommendedName>
    <alternativeName>
        <fullName evidence="1">Toxin VapC</fullName>
    </alternativeName>
</protein>
<dbReference type="GO" id="GO:0016787">
    <property type="term" value="F:hydrolase activity"/>
    <property type="evidence" value="ECO:0007669"/>
    <property type="project" value="UniProtKB-KW"/>
</dbReference>
<reference evidence="3" key="1">
    <citation type="submission" date="2020-01" db="EMBL/GenBank/DDBJ databases">
        <authorList>
            <person name="Fang Y."/>
            <person name="Sun R."/>
            <person name="Nie L."/>
            <person name="He J."/>
            <person name="Hao L."/>
            <person name="Wang L."/>
            <person name="Su S."/>
            <person name="Lv E."/>
            <person name="Zhang Z."/>
            <person name="Xie R."/>
            <person name="Liu H."/>
        </authorList>
    </citation>
    <scope>NUCLEOTIDE SEQUENCE [LARGE SCALE GENOMIC DNA]</scope>
    <source>
        <strain evidence="3">XCT-53</strain>
    </source>
</reference>
<dbReference type="InterPro" id="IPR051749">
    <property type="entry name" value="PINc/VapC_TA_RNase"/>
</dbReference>
<dbReference type="Proteomes" id="UP000586722">
    <property type="component" value="Unassembled WGS sequence"/>
</dbReference>
<evidence type="ECO:0000313" key="3">
    <source>
        <dbReference type="Proteomes" id="UP000586722"/>
    </source>
</evidence>
<evidence type="ECO:0000313" key="2">
    <source>
        <dbReference type="EMBL" id="NBN80409.1"/>
    </source>
</evidence>
<comment type="cofactor">
    <cofactor evidence="1">
        <name>Mg(2+)</name>
        <dbReference type="ChEBI" id="CHEBI:18420"/>
    </cofactor>
</comment>
<dbReference type="InterPro" id="IPR002716">
    <property type="entry name" value="PIN_dom"/>
</dbReference>
<keyword evidence="1" id="KW-0460">Magnesium</keyword>
<accession>A0A7X5F8G5</accession>
<keyword evidence="1" id="KW-0479">Metal-binding</keyword>
<keyword evidence="1" id="KW-1277">Toxin-antitoxin system</keyword>
<keyword evidence="1" id="KW-0540">Nuclease</keyword>
<dbReference type="EC" id="3.1.-.-" evidence="1"/>
<keyword evidence="3" id="KW-1185">Reference proteome</keyword>
<dbReference type="HAMAP" id="MF_00265">
    <property type="entry name" value="VapC_Nob1"/>
    <property type="match status" value="1"/>
</dbReference>
<dbReference type="Pfam" id="PF01850">
    <property type="entry name" value="PIN"/>
    <property type="match status" value="1"/>
</dbReference>
<comment type="function">
    <text evidence="1">Toxic component of a toxin-antitoxin (TA) system. An RNase.</text>
</comment>
<keyword evidence="1" id="KW-0800">Toxin</keyword>
<sequence length="130" mass="14763">MIVVDSSVWIDHFAGRSQEPAVQILRTIRAPRQILVGDIILLEVLRGARDERHATALASVLESFSVTSMLTPNLAYLAARYYRDLRAKGLTIRKFPDLVIAAFCLANDHRLLTRDRDFQPFATHFGLRLM</sequence>
<dbReference type="PANTHER" id="PTHR42740">
    <property type="entry name" value="RIBONUCLEASE VAPC3"/>
    <property type="match status" value="1"/>
</dbReference>
<comment type="caution">
    <text evidence="2">The sequence shown here is derived from an EMBL/GenBank/DDBJ whole genome shotgun (WGS) entry which is preliminary data.</text>
</comment>
<keyword evidence="1" id="KW-0378">Hydrolase</keyword>
<dbReference type="Gene3D" id="3.40.50.1010">
    <property type="entry name" value="5'-nuclease"/>
    <property type="match status" value="1"/>
</dbReference>
<gene>
    <name evidence="1" type="primary">vapC</name>
    <name evidence="2" type="ORF">GWI72_19195</name>
</gene>
<dbReference type="EMBL" id="JAABLQ010000004">
    <property type="protein sequence ID" value="NBN80409.1"/>
    <property type="molecule type" value="Genomic_DNA"/>
</dbReference>
<comment type="similarity">
    <text evidence="1">Belongs to the PINc/VapC protein family.</text>
</comment>
<name>A0A7X5F8G5_9HYPH</name>
<feature type="binding site" evidence="1">
    <location>
        <position position="5"/>
    </location>
    <ligand>
        <name>Mg(2+)</name>
        <dbReference type="ChEBI" id="CHEBI:18420"/>
    </ligand>
</feature>
<evidence type="ECO:0000256" key="1">
    <source>
        <dbReference type="HAMAP-Rule" id="MF_00265"/>
    </source>
</evidence>
<organism evidence="2 3">
    <name type="scientific">Pannonibacter tanglangensis</name>
    <dbReference type="NCBI Taxonomy" id="2750084"/>
    <lineage>
        <taxon>Bacteria</taxon>
        <taxon>Pseudomonadati</taxon>
        <taxon>Pseudomonadota</taxon>
        <taxon>Alphaproteobacteria</taxon>
        <taxon>Hyphomicrobiales</taxon>
        <taxon>Stappiaceae</taxon>
        <taxon>Pannonibacter</taxon>
    </lineage>
</organism>
<dbReference type="RefSeq" id="WP_161677890.1">
    <property type="nucleotide sequence ID" value="NZ_JAABLP010000006.1"/>
</dbReference>
<proteinExistence type="inferred from homology"/>
<dbReference type="GO" id="GO:0090729">
    <property type="term" value="F:toxin activity"/>
    <property type="evidence" value="ECO:0007669"/>
    <property type="project" value="UniProtKB-KW"/>
</dbReference>